<feature type="transmembrane region" description="Helical" evidence="9">
    <location>
        <begin position="126"/>
        <end position="146"/>
    </location>
</feature>
<evidence type="ECO:0000313" key="11">
    <source>
        <dbReference type="Proteomes" id="UP000694924"/>
    </source>
</evidence>
<dbReference type="Pfam" id="PF17064">
    <property type="entry name" value="QVR"/>
    <property type="match status" value="1"/>
</dbReference>
<evidence type="ECO:0000256" key="2">
    <source>
        <dbReference type="ARBA" id="ARBA00022622"/>
    </source>
</evidence>
<reference evidence="12" key="1">
    <citation type="submission" date="2025-08" db="UniProtKB">
        <authorList>
            <consortium name="RefSeq"/>
        </authorList>
    </citation>
    <scope>IDENTIFICATION</scope>
    <source>
        <tissue evidence="12">Whole body</tissue>
    </source>
</reference>
<evidence type="ECO:0000256" key="10">
    <source>
        <dbReference type="SAM" id="SignalP"/>
    </source>
</evidence>
<keyword evidence="6 9" id="KW-0472">Membrane</keyword>
<evidence type="ECO:0000256" key="8">
    <source>
        <dbReference type="ARBA" id="ARBA00023288"/>
    </source>
</evidence>
<keyword evidence="3 9" id="KW-0812">Transmembrane</keyword>
<evidence type="ECO:0000256" key="9">
    <source>
        <dbReference type="SAM" id="Phobius"/>
    </source>
</evidence>
<comment type="subcellular location">
    <subcellularLocation>
        <location evidence="1">Membrane</location>
        <topology evidence="1">Lipid-anchor</topology>
        <topology evidence="1">GPI-anchor</topology>
    </subcellularLocation>
</comment>
<name>A0ABM1IE81_POLDO</name>
<evidence type="ECO:0000256" key="3">
    <source>
        <dbReference type="ARBA" id="ARBA00022692"/>
    </source>
</evidence>
<protein>
    <submittedName>
        <fullName evidence="12">Uncharacterized protein LOC107067473</fullName>
    </submittedName>
</protein>
<evidence type="ECO:0000256" key="4">
    <source>
        <dbReference type="ARBA" id="ARBA00022729"/>
    </source>
</evidence>
<evidence type="ECO:0000313" key="12">
    <source>
        <dbReference type="RefSeq" id="XP_015178518.1"/>
    </source>
</evidence>
<keyword evidence="11" id="KW-1185">Reference proteome</keyword>
<dbReference type="CDD" id="cd23593">
    <property type="entry name" value="TFP_LU_ECD_Twit"/>
    <property type="match status" value="1"/>
</dbReference>
<proteinExistence type="predicted"/>
<evidence type="ECO:0000256" key="6">
    <source>
        <dbReference type="ARBA" id="ARBA00023136"/>
    </source>
</evidence>
<dbReference type="GeneID" id="107067473"/>
<evidence type="ECO:0000256" key="7">
    <source>
        <dbReference type="ARBA" id="ARBA00023180"/>
    </source>
</evidence>
<keyword evidence="2" id="KW-0336">GPI-anchor</keyword>
<feature type="signal peptide" evidence="10">
    <location>
        <begin position="1"/>
        <end position="23"/>
    </location>
</feature>
<accession>A0ABM1IE81</accession>
<keyword evidence="5 9" id="KW-1133">Transmembrane helix</keyword>
<dbReference type="Proteomes" id="UP000694924">
    <property type="component" value="Unplaced"/>
</dbReference>
<feature type="chain" id="PRO_5045861170" evidence="10">
    <location>
        <begin position="24"/>
        <end position="155"/>
    </location>
</feature>
<gene>
    <name evidence="12" type="primary">LOC107067473</name>
</gene>
<dbReference type="PANTHER" id="PTHR33562">
    <property type="entry name" value="ATILLA, ISOFORM B-RELATED-RELATED"/>
    <property type="match status" value="1"/>
</dbReference>
<dbReference type="InterPro" id="IPR050975">
    <property type="entry name" value="Sleep_regulator"/>
</dbReference>
<keyword evidence="7" id="KW-0325">Glycoprotein</keyword>
<dbReference type="RefSeq" id="XP_015178518.1">
    <property type="nucleotide sequence ID" value="XM_015323032.1"/>
</dbReference>
<keyword evidence="8" id="KW-0449">Lipoprotein</keyword>
<dbReference type="InterPro" id="IPR031424">
    <property type="entry name" value="QVR-like"/>
</dbReference>
<keyword evidence="4 10" id="KW-0732">Signal</keyword>
<evidence type="ECO:0000256" key="5">
    <source>
        <dbReference type="ARBA" id="ARBA00022989"/>
    </source>
</evidence>
<organism evidence="11 12">
    <name type="scientific">Polistes dominula</name>
    <name type="common">European paper wasp</name>
    <name type="synonym">Vespa dominula</name>
    <dbReference type="NCBI Taxonomy" id="743375"/>
    <lineage>
        <taxon>Eukaryota</taxon>
        <taxon>Metazoa</taxon>
        <taxon>Ecdysozoa</taxon>
        <taxon>Arthropoda</taxon>
        <taxon>Hexapoda</taxon>
        <taxon>Insecta</taxon>
        <taxon>Pterygota</taxon>
        <taxon>Neoptera</taxon>
        <taxon>Endopterygota</taxon>
        <taxon>Hymenoptera</taxon>
        <taxon>Apocrita</taxon>
        <taxon>Aculeata</taxon>
        <taxon>Vespoidea</taxon>
        <taxon>Vespidae</taxon>
        <taxon>Polistinae</taxon>
        <taxon>Polistini</taxon>
        <taxon>Polistes</taxon>
    </lineage>
</organism>
<evidence type="ECO:0000256" key="1">
    <source>
        <dbReference type="ARBA" id="ARBA00004589"/>
    </source>
</evidence>
<sequence>MVSNTSWMILAIFLIIFANSGSALRCWDCSSHTSAMCGDPMNSTDHQVMFHVKECGRGMYNNNRPICRKTVLKDGGERIVIRSCAIPNIDENDITDGTCGSLAKNNQGITESCHICSTDLCNSASGLSTTLSLYIVGFIFIGYRFLIQSKIQLIK</sequence>